<dbReference type="RefSeq" id="WP_106591300.1">
    <property type="nucleotide sequence ID" value="NZ_PYGI01000007.1"/>
</dbReference>
<dbReference type="Proteomes" id="UP000242133">
    <property type="component" value="Unassembled WGS sequence"/>
</dbReference>
<dbReference type="EMBL" id="PYGI01000007">
    <property type="protein sequence ID" value="PSL14655.1"/>
    <property type="molecule type" value="Genomic_DNA"/>
</dbReference>
<evidence type="ECO:0000313" key="1">
    <source>
        <dbReference type="EMBL" id="PSL14655.1"/>
    </source>
</evidence>
<name>A0A2P8EYY1_9GAMM</name>
<proteinExistence type="predicted"/>
<organism evidence="1 2">
    <name type="scientific">Marinobacterium halophilum</name>
    <dbReference type="NCBI Taxonomy" id="267374"/>
    <lineage>
        <taxon>Bacteria</taxon>
        <taxon>Pseudomonadati</taxon>
        <taxon>Pseudomonadota</taxon>
        <taxon>Gammaproteobacteria</taxon>
        <taxon>Oceanospirillales</taxon>
        <taxon>Oceanospirillaceae</taxon>
        <taxon>Marinobacterium</taxon>
    </lineage>
</organism>
<accession>A0A2P8EYY1</accession>
<evidence type="ECO:0000313" key="2">
    <source>
        <dbReference type="Proteomes" id="UP000242133"/>
    </source>
</evidence>
<keyword evidence="2" id="KW-1185">Reference proteome</keyword>
<comment type="caution">
    <text evidence="1">The sequence shown here is derived from an EMBL/GenBank/DDBJ whole genome shotgun (WGS) entry which is preliminary data.</text>
</comment>
<protein>
    <submittedName>
        <fullName evidence="1">Uncharacterized protein</fullName>
    </submittedName>
</protein>
<sequence>MPDTPAYRLTGLLSAVALLLLLLAPVVASATTIPPGSMTSGMMAAGHDHADSQDSAPSCWQQCMSSCSSHCAPLLPALALGPAAKATHITLTPNLYQQLFPSGLHRPPKA</sequence>
<gene>
    <name evidence="1" type="ORF">CLV44_107106</name>
</gene>
<reference evidence="1 2" key="1">
    <citation type="submission" date="2018-03" db="EMBL/GenBank/DDBJ databases">
        <title>Genomic Encyclopedia of Archaeal and Bacterial Type Strains, Phase II (KMG-II): from individual species to whole genera.</title>
        <authorList>
            <person name="Goeker M."/>
        </authorList>
    </citation>
    <scope>NUCLEOTIDE SEQUENCE [LARGE SCALE GENOMIC DNA]</scope>
    <source>
        <strain evidence="1 2">DSM 17586</strain>
    </source>
</reference>
<dbReference type="AlphaFoldDB" id="A0A2P8EYY1"/>